<protein>
    <submittedName>
        <fullName evidence="1">Uncharacterized protein</fullName>
    </submittedName>
</protein>
<organism evidence="1 2">
    <name type="scientific">Xanthomonas euvesicatoria</name>
    <dbReference type="NCBI Taxonomy" id="456327"/>
    <lineage>
        <taxon>Bacteria</taxon>
        <taxon>Pseudomonadati</taxon>
        <taxon>Pseudomonadota</taxon>
        <taxon>Gammaproteobacteria</taxon>
        <taxon>Lysobacterales</taxon>
        <taxon>Lysobacteraceae</taxon>
        <taxon>Xanthomonas</taxon>
    </lineage>
</organism>
<evidence type="ECO:0000313" key="1">
    <source>
        <dbReference type="EMBL" id="WOP56173.1"/>
    </source>
</evidence>
<dbReference type="EMBL" id="CP137539">
    <property type="protein sequence ID" value="WOP56173.1"/>
    <property type="molecule type" value="Genomic_DNA"/>
</dbReference>
<dbReference type="Proteomes" id="UP001304429">
    <property type="component" value="Chromosome"/>
</dbReference>
<dbReference type="AlphaFoldDB" id="A0AAX4FHP3"/>
<accession>A0AAX4FHP3</accession>
<reference evidence="1" key="1">
    <citation type="submission" date="2023-10" db="EMBL/GenBank/DDBJ databases">
        <title>Comparative Genomic Analysis of Tomato Bacterial Spot Xanthomonads Reveals A New Lineage of Xanthomonas euvesicatoria.</title>
        <authorList>
            <person name="Huang C.-J."/>
            <person name="Wu T.-L."/>
            <person name="Wu Y.-L."/>
            <person name="Wang R.-S."/>
            <person name="Lin Y.-C."/>
        </authorList>
    </citation>
    <scope>NUCLEOTIDE SEQUENCE</scope>
    <source>
        <strain evidence="1">T0319-01</strain>
    </source>
</reference>
<proteinExistence type="predicted"/>
<name>A0AAX4FHP3_XANEU</name>
<gene>
    <name evidence="1" type="ORF">R5577_18605</name>
</gene>
<dbReference type="RefSeq" id="WP_317720341.1">
    <property type="nucleotide sequence ID" value="NZ_CP137539.1"/>
</dbReference>
<sequence>MHQVGPGCALMKRRAALDPGSTCLPARSKESRPHAIGHLPSLPFVRSRRCRCHACRMRHDQAPDFKKQFSQNVAALLAGKESAVVEAGKLTDFAWSRLCFEREDSLLLTFDQGGETSVLPLPYEEFFVEEAHVANSLENSCITPADRILVKRKYSGDHGRIEFQKATQEG</sequence>
<evidence type="ECO:0000313" key="2">
    <source>
        <dbReference type="Proteomes" id="UP001304429"/>
    </source>
</evidence>